<protein>
    <submittedName>
        <fullName evidence="5">Mannitol-1-phosphate 5-dehydrogenase</fullName>
        <ecNumber evidence="5">1.1.1.17</ecNumber>
    </submittedName>
</protein>
<evidence type="ECO:0000313" key="5">
    <source>
        <dbReference type="EMBL" id="OQA55263.1"/>
    </source>
</evidence>
<dbReference type="GO" id="GO:0005829">
    <property type="term" value="C:cytosol"/>
    <property type="evidence" value="ECO:0007669"/>
    <property type="project" value="TreeGrafter"/>
</dbReference>
<dbReference type="AlphaFoldDB" id="A0A1V5SM07"/>
<dbReference type="InterPro" id="IPR013328">
    <property type="entry name" value="6PGD_dom2"/>
</dbReference>
<dbReference type="InterPro" id="IPR013131">
    <property type="entry name" value="Mannitol_DH_N"/>
</dbReference>
<dbReference type="InterPro" id="IPR013118">
    <property type="entry name" value="Mannitol_DH_C"/>
</dbReference>
<dbReference type="EC" id="1.1.1.17" evidence="5"/>
<dbReference type="InterPro" id="IPR008927">
    <property type="entry name" value="6-PGluconate_DH-like_C_sf"/>
</dbReference>
<dbReference type="InterPro" id="IPR036291">
    <property type="entry name" value="NAD(P)-bd_dom_sf"/>
</dbReference>
<keyword evidence="2" id="KW-0520">NAD</keyword>
<feature type="domain" description="Mannitol dehydrogenase N-terminal" evidence="3">
    <location>
        <begin position="4"/>
        <end position="134"/>
    </location>
</feature>
<evidence type="ECO:0000259" key="4">
    <source>
        <dbReference type="Pfam" id="PF08125"/>
    </source>
</evidence>
<dbReference type="Pfam" id="PF08125">
    <property type="entry name" value="Mannitol_dh_C"/>
    <property type="match status" value="1"/>
</dbReference>
<dbReference type="PANTHER" id="PTHR30524">
    <property type="entry name" value="MANNITOL-1-PHOSPHATE 5-DEHYDROGENASE"/>
    <property type="match status" value="1"/>
</dbReference>
<keyword evidence="1 5" id="KW-0560">Oxidoreductase</keyword>
<evidence type="ECO:0000259" key="3">
    <source>
        <dbReference type="Pfam" id="PF01232"/>
    </source>
</evidence>
<reference evidence="5" key="1">
    <citation type="submission" date="2017-02" db="EMBL/GenBank/DDBJ databases">
        <title>Delving into the versatile metabolic prowess of the omnipresent phylum Bacteroidetes.</title>
        <authorList>
            <person name="Nobu M.K."/>
            <person name="Mei R."/>
            <person name="Narihiro T."/>
            <person name="Kuroda K."/>
            <person name="Liu W.-T."/>
        </authorList>
    </citation>
    <scope>NUCLEOTIDE SEQUENCE</scope>
    <source>
        <strain evidence="5">ADurb.Bin276</strain>
    </source>
</reference>
<name>A0A1V5SM07_9BACT</name>
<dbReference type="Gene3D" id="1.10.1040.10">
    <property type="entry name" value="N-(1-d-carboxylethyl)-l-norvaline Dehydrogenase, domain 2"/>
    <property type="match status" value="1"/>
</dbReference>
<dbReference type="Proteomes" id="UP000485569">
    <property type="component" value="Unassembled WGS sequence"/>
</dbReference>
<gene>
    <name evidence="5" type="primary">mtlD_2</name>
    <name evidence="5" type="ORF">BWY41_01699</name>
</gene>
<dbReference type="GO" id="GO:0008926">
    <property type="term" value="F:mannitol-1-phosphate 5-dehydrogenase activity"/>
    <property type="evidence" value="ECO:0007669"/>
    <property type="project" value="UniProtKB-EC"/>
</dbReference>
<evidence type="ECO:0000256" key="2">
    <source>
        <dbReference type="ARBA" id="ARBA00023027"/>
    </source>
</evidence>
<dbReference type="PANTHER" id="PTHR30524:SF0">
    <property type="entry name" value="ALTRONATE OXIDOREDUCTASE-RELATED"/>
    <property type="match status" value="1"/>
</dbReference>
<feature type="domain" description="Mannitol dehydrogenase C-terminal" evidence="4">
    <location>
        <begin position="209"/>
        <end position="331"/>
    </location>
</feature>
<evidence type="ECO:0000256" key="1">
    <source>
        <dbReference type="ARBA" id="ARBA00023002"/>
    </source>
</evidence>
<dbReference type="Gene3D" id="3.40.50.720">
    <property type="entry name" value="NAD(P)-binding Rossmann-like Domain"/>
    <property type="match status" value="1"/>
</dbReference>
<dbReference type="SUPFAM" id="SSF51735">
    <property type="entry name" value="NAD(P)-binding Rossmann-fold domains"/>
    <property type="match status" value="1"/>
</dbReference>
<comment type="caution">
    <text evidence="5">The sequence shown here is derived from an EMBL/GenBank/DDBJ whole genome shotgun (WGS) entry which is preliminary data.</text>
</comment>
<sequence>MSKKAVIIGAGALALGFLGERLALDYEITFADKNIKTPFLKELQNQQQYILNICHLDGIESVSIQGRFNVFNLDQEKEKNDFYKVITEADLIFTTVGNQNLPIVISQIAPILNEQMRGNCILLCENGRNLAQIYQKFFKASKVVDTVMSRMCRFTTQEESGYGYKPLWKNLPDRLVVEAYDYLPLNVAACSSEQFSPVFTLIEPDIFSTWEDIKFFAHNGTHAFIAYHAFLDGIKYFSDVDHKLKEKAEKMLFNEIIPALHRAHPDFPLRDLKDYGENLLERIYNPFFHDSIDRGIRGILEKLKPSERLVNGLRFIHHQGIKPVHFASAILAGYKIISKLELLPETIKDFLINHCGIIEEELIQLIMGNPEI</sequence>
<dbReference type="Pfam" id="PF01232">
    <property type="entry name" value="Mannitol_dh"/>
    <property type="match status" value="1"/>
</dbReference>
<organism evidence="5">
    <name type="scientific">Candidatus Atribacter allofermentans</name>
    <dbReference type="NCBI Taxonomy" id="1852833"/>
    <lineage>
        <taxon>Bacteria</taxon>
        <taxon>Pseudomonadati</taxon>
        <taxon>Atribacterota</taxon>
        <taxon>Atribacteria</taxon>
        <taxon>Atribacterales</taxon>
        <taxon>Atribacteraceae</taxon>
        <taxon>Atribacter</taxon>
    </lineage>
</organism>
<dbReference type="EMBL" id="MWBQ01000167">
    <property type="protein sequence ID" value="OQA55263.1"/>
    <property type="molecule type" value="Genomic_DNA"/>
</dbReference>
<dbReference type="GO" id="GO:0019592">
    <property type="term" value="P:mannitol catabolic process"/>
    <property type="evidence" value="ECO:0007669"/>
    <property type="project" value="TreeGrafter"/>
</dbReference>
<accession>A0A1V5SM07</accession>
<dbReference type="SUPFAM" id="SSF48179">
    <property type="entry name" value="6-phosphogluconate dehydrogenase C-terminal domain-like"/>
    <property type="match status" value="1"/>
</dbReference>
<proteinExistence type="predicted"/>